<evidence type="ECO:0000256" key="3">
    <source>
        <dbReference type="SAM" id="SignalP"/>
    </source>
</evidence>
<evidence type="ECO:0000256" key="2">
    <source>
        <dbReference type="ARBA" id="ARBA00038396"/>
    </source>
</evidence>
<keyword evidence="1" id="KW-0560">Oxidoreductase</keyword>
<dbReference type="EMBL" id="LK021337">
    <property type="protein sequence ID" value="CDQ42342.1"/>
    <property type="molecule type" value="Genomic_DNA"/>
</dbReference>
<dbReference type="PRINTS" id="PR00420">
    <property type="entry name" value="RNGMNOXGNASE"/>
</dbReference>
<dbReference type="SUPFAM" id="SSF51905">
    <property type="entry name" value="FAD/NAD(P)-binding domain"/>
    <property type="match status" value="1"/>
</dbReference>
<organism evidence="4 5">
    <name type="scientific">Mycolicibacterium neoaurum</name>
    <name type="common">Mycobacterium neoaurum</name>
    <dbReference type="NCBI Taxonomy" id="1795"/>
    <lineage>
        <taxon>Bacteria</taxon>
        <taxon>Bacillati</taxon>
        <taxon>Actinomycetota</taxon>
        <taxon>Actinomycetes</taxon>
        <taxon>Mycobacteriales</taxon>
        <taxon>Mycobacteriaceae</taxon>
        <taxon>Mycolicibacterium</taxon>
    </lineage>
</organism>
<keyword evidence="3" id="KW-0732">Signal</keyword>
<dbReference type="PANTHER" id="PTHR43747:SF5">
    <property type="entry name" value="FAD-BINDING DOMAIN-CONTAINING PROTEIN"/>
    <property type="match status" value="1"/>
</dbReference>
<dbReference type="GO" id="GO:0016491">
    <property type="term" value="F:oxidoreductase activity"/>
    <property type="evidence" value="ECO:0007669"/>
    <property type="project" value="UniProtKB-KW"/>
</dbReference>
<dbReference type="AlphaFoldDB" id="A0AAV2WDK6"/>
<reference evidence="4" key="1">
    <citation type="submission" date="2014-05" db="EMBL/GenBank/DDBJ databases">
        <authorList>
            <person name="Urmite Genomes"/>
        </authorList>
    </citation>
    <scope>NUCLEOTIDE SEQUENCE</scope>
    <source>
        <strain evidence="4">DSM 44074</strain>
    </source>
</reference>
<evidence type="ECO:0000313" key="5">
    <source>
        <dbReference type="Proteomes" id="UP000028864"/>
    </source>
</evidence>
<protein>
    <submittedName>
        <fullName evidence="4">2-polyprenyl-6-methoxyphenol hydroxylase-like oxidoreductase</fullName>
    </submittedName>
</protein>
<evidence type="ECO:0000256" key="1">
    <source>
        <dbReference type="ARBA" id="ARBA00023002"/>
    </source>
</evidence>
<feature type="signal peptide" evidence="3">
    <location>
        <begin position="1"/>
        <end position="18"/>
    </location>
</feature>
<dbReference type="InterPro" id="IPR050816">
    <property type="entry name" value="Flavin-dep_Halogenase_NPB"/>
</dbReference>
<proteinExistence type="inferred from homology"/>
<gene>
    <name evidence="4" type="ORF">BN1047_00194</name>
</gene>
<comment type="similarity">
    <text evidence="2">Belongs to the flavin-dependent halogenase family. Bacterial tryptophan halogenase subfamily.</text>
</comment>
<dbReference type="Gene3D" id="3.50.50.60">
    <property type="entry name" value="FAD/NAD(P)-binding domain"/>
    <property type="match status" value="1"/>
</dbReference>
<evidence type="ECO:0000313" key="4">
    <source>
        <dbReference type="EMBL" id="CDQ42342.1"/>
    </source>
</evidence>
<dbReference type="Proteomes" id="UP000028864">
    <property type="component" value="Unassembled WGS sequence"/>
</dbReference>
<reference evidence="4" key="2">
    <citation type="submission" date="2015-09" db="EMBL/GenBank/DDBJ databases">
        <title>Draft genome sequence of Mycobacterium neoaurum DSM 44074.</title>
        <authorList>
            <person name="Croce O."/>
            <person name="Robert C."/>
            <person name="Raoult D."/>
            <person name="Drancourt M."/>
        </authorList>
    </citation>
    <scope>NUCLEOTIDE SEQUENCE</scope>
    <source>
        <strain evidence="4">DSM 44074</strain>
    </source>
</reference>
<dbReference type="InterPro" id="IPR036188">
    <property type="entry name" value="FAD/NAD-bd_sf"/>
</dbReference>
<dbReference type="Pfam" id="PF12831">
    <property type="entry name" value="FAD_oxidored"/>
    <property type="match status" value="1"/>
</dbReference>
<name>A0AAV2WDK6_MYCNE</name>
<feature type="chain" id="PRO_5043730007" evidence="3">
    <location>
        <begin position="19"/>
        <end position="362"/>
    </location>
</feature>
<sequence length="362" mass="38763">MAAHAVVLGAGIAGLLAAATLADSGHHVTVVERDQLPDSPSARRGIPQGPHLHSVLSKGWQTIDDLVPGVLGDLVDAGAQVLDDAQLGARMHLQNGHYGFNRADALADPAALAHYLVTRPQLEYVLRRRVADRSTVMVADGHDVGELVASRPGRITGVTVTDRQTGTTRTLDAELIVDASGRATRTPLLLEQLGCPRPPQRTFRVRGVYYSQHLAIDDQDSFPERLVLVIPPGGTGRGGLIAGEQDTWTLTIATHDNDDQPPPDTLSDMLSRAESFMPAHITPALRRARAVSDIAVYRYPGGTWHRYDHAETLPDGLLVIGDALCCLDPIHGQGITMAARHVHALREHLGVHGLGNPHVAAS</sequence>
<accession>A0AAV2WDK6</accession>
<dbReference type="PANTHER" id="PTHR43747">
    <property type="entry name" value="FAD-BINDING PROTEIN"/>
    <property type="match status" value="1"/>
</dbReference>